<organism evidence="2 3">
    <name type="scientific">Nonomuraea angiospora</name>
    <dbReference type="NCBI Taxonomy" id="46172"/>
    <lineage>
        <taxon>Bacteria</taxon>
        <taxon>Bacillati</taxon>
        <taxon>Actinomycetota</taxon>
        <taxon>Actinomycetes</taxon>
        <taxon>Streptosporangiales</taxon>
        <taxon>Streptosporangiaceae</taxon>
        <taxon>Nonomuraea</taxon>
    </lineage>
</organism>
<accession>A0ABR9M6Z0</accession>
<sequence>MPIRRKIGAVVGVLVASTWLVASATPAAAAGPCGTGYSRIGVYNIPKSGTKQGTLEVYYNASSGKNCALAYGSGGNYGKKAYKAVGIATPSSNGWADYEDGDYAYYAGPVYASAKGKCIDLVGAVGSAIRYATNVHCG</sequence>
<proteinExistence type="predicted"/>
<dbReference type="RefSeq" id="WP_192788552.1">
    <property type="nucleotide sequence ID" value="NZ_JADBEK010000001.1"/>
</dbReference>
<evidence type="ECO:0000256" key="1">
    <source>
        <dbReference type="SAM" id="SignalP"/>
    </source>
</evidence>
<dbReference type="EMBL" id="JADBEK010000001">
    <property type="protein sequence ID" value="MBE1588313.1"/>
    <property type="molecule type" value="Genomic_DNA"/>
</dbReference>
<evidence type="ECO:0000313" key="2">
    <source>
        <dbReference type="EMBL" id="MBE1588313.1"/>
    </source>
</evidence>
<feature type="signal peptide" evidence="1">
    <location>
        <begin position="1"/>
        <end position="24"/>
    </location>
</feature>
<evidence type="ECO:0008006" key="4">
    <source>
        <dbReference type="Google" id="ProtNLM"/>
    </source>
</evidence>
<keyword evidence="1" id="KW-0732">Signal</keyword>
<dbReference type="Proteomes" id="UP000633509">
    <property type="component" value="Unassembled WGS sequence"/>
</dbReference>
<comment type="caution">
    <text evidence="2">The sequence shown here is derived from an EMBL/GenBank/DDBJ whole genome shotgun (WGS) entry which is preliminary data.</text>
</comment>
<gene>
    <name evidence="2" type="ORF">H4W80_006571</name>
</gene>
<evidence type="ECO:0000313" key="3">
    <source>
        <dbReference type="Proteomes" id="UP000633509"/>
    </source>
</evidence>
<protein>
    <recommendedName>
        <fullName evidence="4">Spore-associated protein A</fullName>
    </recommendedName>
</protein>
<reference evidence="2 3" key="1">
    <citation type="submission" date="2020-10" db="EMBL/GenBank/DDBJ databases">
        <title>Sequencing the genomes of 1000 actinobacteria strains.</title>
        <authorList>
            <person name="Klenk H.-P."/>
        </authorList>
    </citation>
    <scope>NUCLEOTIDE SEQUENCE [LARGE SCALE GENOMIC DNA]</scope>
    <source>
        <strain evidence="2 3">DSM 43173</strain>
    </source>
</reference>
<name>A0ABR9M6Z0_9ACTN</name>
<keyword evidence="3" id="KW-1185">Reference proteome</keyword>
<feature type="chain" id="PRO_5045365164" description="Spore-associated protein A" evidence="1">
    <location>
        <begin position="25"/>
        <end position="138"/>
    </location>
</feature>